<dbReference type="AlphaFoldDB" id="A0A1Z5K2F7"/>
<accession>A0A1Z5K2F7</accession>
<evidence type="ECO:0000256" key="2">
    <source>
        <dbReference type="ARBA" id="ARBA00022475"/>
    </source>
</evidence>
<dbReference type="InterPro" id="IPR037185">
    <property type="entry name" value="EmrE-like"/>
</dbReference>
<protein>
    <recommendedName>
        <fullName evidence="7">EamA domain-containing protein</fullName>
    </recommendedName>
</protein>
<keyword evidence="4 6" id="KW-1133">Transmembrane helix</keyword>
<feature type="transmembrane region" description="Helical" evidence="6">
    <location>
        <begin position="6"/>
        <end position="28"/>
    </location>
</feature>
<feature type="domain" description="EamA" evidence="7">
    <location>
        <begin position="341"/>
        <end position="413"/>
    </location>
</feature>
<dbReference type="SUPFAM" id="SSF103481">
    <property type="entry name" value="Multidrug resistance efflux transporter EmrE"/>
    <property type="match status" value="2"/>
</dbReference>
<evidence type="ECO:0000313" key="8">
    <source>
        <dbReference type="EMBL" id="GAX20434.1"/>
    </source>
</evidence>
<keyword evidence="3 6" id="KW-0812">Transmembrane</keyword>
<dbReference type="PANTHER" id="PTHR42920:SF5">
    <property type="entry name" value="EAMA DOMAIN-CONTAINING PROTEIN"/>
    <property type="match status" value="1"/>
</dbReference>
<feature type="domain" description="EamA" evidence="7">
    <location>
        <begin position="81"/>
        <end position="218"/>
    </location>
</feature>
<dbReference type="Pfam" id="PF00892">
    <property type="entry name" value="EamA"/>
    <property type="match status" value="2"/>
</dbReference>
<feature type="transmembrane region" description="Helical" evidence="6">
    <location>
        <begin position="145"/>
        <end position="167"/>
    </location>
</feature>
<sequence length="430" mass="45823">MLLLWKTICCLFITSIVHVAGFTSSYLLQKAPRAQPLFQQQIKEKQSIFREKDINIVVEGKSEASDSTGSTTGKFLSEKQIGIFVLATVPVVWGSYVPVVKGLYEIDPPIPGFVFSTAYFAVAAVSAFGLLSFQASDESSSDDDWVAVKAGLELGFYLFLGNSLQVLGLKTVPSDRAGFLVQLTTIIVPIVQAALLGSSVSSRTWIACVLALAGISIMGYDGEIVDTQVSSFSWPSLKDGDLLILGAAVVYSLHVVRLGRWANETSPLKLVAYKALTELILSIIALQLLTSVAPSSTGGIMPEAGLLTFAQETGQEISTFFETLQERILSGTLTTSSIRLAVGAVLWTGLVSTAYTTFAQSFGQRLAKPADANLIYSLQPIFTAIFAYFLLGETMGVYGFVGGSVIGGAVLLAASQSSQQQTSSGEKIAQ</sequence>
<dbReference type="EMBL" id="BDSP01000147">
    <property type="protein sequence ID" value="GAX20434.1"/>
    <property type="molecule type" value="Genomic_DNA"/>
</dbReference>
<dbReference type="Proteomes" id="UP000198406">
    <property type="component" value="Unassembled WGS sequence"/>
</dbReference>
<dbReference type="InterPro" id="IPR000620">
    <property type="entry name" value="EamA_dom"/>
</dbReference>
<feature type="transmembrane region" description="Helical" evidence="6">
    <location>
        <begin position="179"/>
        <end position="197"/>
    </location>
</feature>
<gene>
    <name evidence="8" type="ORF">FisN_9Hh160</name>
</gene>
<evidence type="ECO:0000256" key="3">
    <source>
        <dbReference type="ARBA" id="ARBA00022692"/>
    </source>
</evidence>
<name>A0A1Z5K2F7_FISSO</name>
<reference evidence="8 9" key="1">
    <citation type="journal article" date="2015" name="Plant Cell">
        <title>Oil accumulation by the oleaginous diatom Fistulifera solaris as revealed by the genome and transcriptome.</title>
        <authorList>
            <person name="Tanaka T."/>
            <person name="Maeda Y."/>
            <person name="Veluchamy A."/>
            <person name="Tanaka M."/>
            <person name="Abida H."/>
            <person name="Marechal E."/>
            <person name="Bowler C."/>
            <person name="Muto M."/>
            <person name="Sunaga Y."/>
            <person name="Tanaka M."/>
            <person name="Yoshino T."/>
            <person name="Taniguchi T."/>
            <person name="Fukuda Y."/>
            <person name="Nemoto M."/>
            <person name="Matsumoto M."/>
            <person name="Wong P.S."/>
            <person name="Aburatani S."/>
            <person name="Fujibuchi W."/>
        </authorList>
    </citation>
    <scope>NUCLEOTIDE SEQUENCE [LARGE SCALE GENOMIC DNA]</scope>
    <source>
        <strain evidence="8 9">JPCC DA0580</strain>
    </source>
</reference>
<comment type="subcellular location">
    <subcellularLocation>
        <location evidence="1">Cell membrane</location>
        <topology evidence="1">Multi-pass membrane protein</topology>
    </subcellularLocation>
</comment>
<dbReference type="GO" id="GO:0005886">
    <property type="term" value="C:plasma membrane"/>
    <property type="evidence" value="ECO:0007669"/>
    <property type="project" value="UniProtKB-SubCell"/>
</dbReference>
<dbReference type="OrthoDB" id="2017960at2759"/>
<proteinExistence type="predicted"/>
<keyword evidence="5 6" id="KW-0472">Membrane</keyword>
<feature type="transmembrane region" description="Helical" evidence="6">
    <location>
        <begin position="242"/>
        <end position="259"/>
    </location>
</feature>
<feature type="transmembrane region" description="Helical" evidence="6">
    <location>
        <begin position="271"/>
        <end position="293"/>
    </location>
</feature>
<evidence type="ECO:0000256" key="6">
    <source>
        <dbReference type="SAM" id="Phobius"/>
    </source>
</evidence>
<evidence type="ECO:0000256" key="5">
    <source>
        <dbReference type="ARBA" id="ARBA00023136"/>
    </source>
</evidence>
<keyword evidence="9" id="KW-1185">Reference proteome</keyword>
<evidence type="ECO:0000259" key="7">
    <source>
        <dbReference type="Pfam" id="PF00892"/>
    </source>
</evidence>
<organism evidence="8 9">
    <name type="scientific">Fistulifera solaris</name>
    <name type="common">Oleaginous diatom</name>
    <dbReference type="NCBI Taxonomy" id="1519565"/>
    <lineage>
        <taxon>Eukaryota</taxon>
        <taxon>Sar</taxon>
        <taxon>Stramenopiles</taxon>
        <taxon>Ochrophyta</taxon>
        <taxon>Bacillariophyta</taxon>
        <taxon>Bacillariophyceae</taxon>
        <taxon>Bacillariophycidae</taxon>
        <taxon>Naviculales</taxon>
        <taxon>Naviculaceae</taxon>
        <taxon>Fistulifera</taxon>
    </lineage>
</organism>
<feature type="transmembrane region" description="Helical" evidence="6">
    <location>
        <begin position="397"/>
        <end position="414"/>
    </location>
</feature>
<dbReference type="InterPro" id="IPR051258">
    <property type="entry name" value="Diverse_Substrate_Transporter"/>
</dbReference>
<dbReference type="InParanoid" id="A0A1Z5K2F7"/>
<feature type="transmembrane region" description="Helical" evidence="6">
    <location>
        <begin position="81"/>
        <end position="100"/>
    </location>
</feature>
<evidence type="ECO:0000256" key="1">
    <source>
        <dbReference type="ARBA" id="ARBA00004651"/>
    </source>
</evidence>
<comment type="caution">
    <text evidence="8">The sequence shown here is derived from an EMBL/GenBank/DDBJ whole genome shotgun (WGS) entry which is preliminary data.</text>
</comment>
<feature type="transmembrane region" description="Helical" evidence="6">
    <location>
        <begin position="370"/>
        <end position="391"/>
    </location>
</feature>
<feature type="transmembrane region" description="Helical" evidence="6">
    <location>
        <begin position="112"/>
        <end position="133"/>
    </location>
</feature>
<keyword evidence="2" id="KW-1003">Cell membrane</keyword>
<dbReference type="PANTHER" id="PTHR42920">
    <property type="entry name" value="OS03G0707200 PROTEIN-RELATED"/>
    <property type="match status" value="1"/>
</dbReference>
<evidence type="ECO:0000313" key="9">
    <source>
        <dbReference type="Proteomes" id="UP000198406"/>
    </source>
</evidence>
<feature type="transmembrane region" description="Helical" evidence="6">
    <location>
        <begin position="204"/>
        <end position="222"/>
    </location>
</feature>
<evidence type="ECO:0000256" key="4">
    <source>
        <dbReference type="ARBA" id="ARBA00022989"/>
    </source>
</evidence>
<feature type="transmembrane region" description="Helical" evidence="6">
    <location>
        <begin position="338"/>
        <end position="358"/>
    </location>
</feature>